<organism evidence="2 3">
    <name type="scientific">Streptomyces capoamus</name>
    <dbReference type="NCBI Taxonomy" id="68183"/>
    <lineage>
        <taxon>Bacteria</taxon>
        <taxon>Bacillati</taxon>
        <taxon>Actinomycetota</taxon>
        <taxon>Actinomycetes</taxon>
        <taxon>Kitasatosporales</taxon>
        <taxon>Streptomycetaceae</taxon>
        <taxon>Streptomyces</taxon>
    </lineage>
</organism>
<dbReference type="Proteomes" id="UP000619355">
    <property type="component" value="Unassembled WGS sequence"/>
</dbReference>
<evidence type="ECO:0000313" key="3">
    <source>
        <dbReference type="Proteomes" id="UP000619355"/>
    </source>
</evidence>
<protein>
    <submittedName>
        <fullName evidence="2">Uncharacterized protein</fullName>
    </submittedName>
</protein>
<proteinExistence type="predicted"/>
<evidence type="ECO:0000256" key="1">
    <source>
        <dbReference type="SAM" id="MobiDB-lite"/>
    </source>
</evidence>
<reference evidence="3" key="1">
    <citation type="journal article" date="2019" name="Int. J. Syst. Evol. Microbiol.">
        <title>The Global Catalogue of Microorganisms (GCM) 10K type strain sequencing project: providing services to taxonomists for standard genome sequencing and annotation.</title>
        <authorList>
            <consortium name="The Broad Institute Genomics Platform"/>
            <consortium name="The Broad Institute Genome Sequencing Center for Infectious Disease"/>
            <person name="Wu L."/>
            <person name="Ma J."/>
        </authorList>
    </citation>
    <scope>NUCLEOTIDE SEQUENCE [LARGE SCALE GENOMIC DNA]</scope>
    <source>
        <strain evidence="3">JCM 4253</strain>
    </source>
</reference>
<accession>A0A919C5U2</accession>
<comment type="caution">
    <text evidence="2">The sequence shown here is derived from an EMBL/GenBank/DDBJ whole genome shotgun (WGS) entry which is preliminary data.</text>
</comment>
<evidence type="ECO:0000313" key="2">
    <source>
        <dbReference type="EMBL" id="GHG49832.1"/>
    </source>
</evidence>
<dbReference type="EMBL" id="BNBF01000008">
    <property type="protein sequence ID" value="GHG49832.1"/>
    <property type="molecule type" value="Genomic_DNA"/>
</dbReference>
<dbReference type="AlphaFoldDB" id="A0A919C5U2"/>
<keyword evidence="3" id="KW-1185">Reference proteome</keyword>
<sequence>MPETTYTVTDADGVVDELVNPNRGMSALDITPGQGNNKPARYFLSTRLTHRMLVKNIRRTITEAERDQVIAAISKRLASNGPFREVQFVSADPQRSPADVLATAGLDTAYTTRLIVLDPAQYSLRNGMEKPTLEALTVAMGLGQGAQQLPVQWASSAVYAVVNTQQRALARNVAVEYLARQKALQAPEIQNDDELKTIGAKELAEAKTQLERALKRAYQHVAYLAQPDPDGERYLDQLTFDKDNITALDGMLVWKGLAARDKVFDTGQFSAKALLHNLRDHDYGKTLSDIRAAFYSAPRLPLLYGGDRDLQQAIYDAVSQGLLSIVDGAGTEVEVTAPGQVNLASTGLRLAKPQPKTCADCDQPVHEGPCFVSADDTVDNGSPRKPGSSGVDTPSVPRQRETDRPSPDQSPKTEQVRDRQVAFSFTKNLLANGDSADGFAALFRAFYMALDERQISYLQGTLQLVIQADEAEQIQQRLEELGIKGTFKEI</sequence>
<name>A0A919C5U2_9ACTN</name>
<feature type="region of interest" description="Disordered" evidence="1">
    <location>
        <begin position="372"/>
        <end position="418"/>
    </location>
</feature>
<gene>
    <name evidence="2" type="ORF">GCM10018980_31170</name>
</gene>